<organism evidence="2 3">
    <name type="scientific">Suillus subaureus</name>
    <dbReference type="NCBI Taxonomy" id="48587"/>
    <lineage>
        <taxon>Eukaryota</taxon>
        <taxon>Fungi</taxon>
        <taxon>Dikarya</taxon>
        <taxon>Basidiomycota</taxon>
        <taxon>Agaricomycotina</taxon>
        <taxon>Agaricomycetes</taxon>
        <taxon>Agaricomycetidae</taxon>
        <taxon>Boletales</taxon>
        <taxon>Suillineae</taxon>
        <taxon>Suillaceae</taxon>
        <taxon>Suillus</taxon>
    </lineage>
</organism>
<gene>
    <name evidence="2" type="ORF">BJ212DRAFT_1336711</name>
    <name evidence="1" type="ORF">BJ212DRAFT_1414684</name>
</gene>
<protein>
    <submittedName>
        <fullName evidence="2">Uncharacterized protein</fullName>
    </submittedName>
</protein>
<reference evidence="2" key="1">
    <citation type="journal article" date="2020" name="New Phytol.">
        <title>Comparative genomics reveals dynamic genome evolution in host specialist ectomycorrhizal fungi.</title>
        <authorList>
            <person name="Lofgren L.A."/>
            <person name="Nguyen N.H."/>
            <person name="Vilgalys R."/>
            <person name="Ruytinx J."/>
            <person name="Liao H.L."/>
            <person name="Branco S."/>
            <person name="Kuo A."/>
            <person name="LaButti K."/>
            <person name="Lipzen A."/>
            <person name="Andreopoulos W."/>
            <person name="Pangilinan J."/>
            <person name="Riley R."/>
            <person name="Hundley H."/>
            <person name="Na H."/>
            <person name="Barry K."/>
            <person name="Grigoriev I.V."/>
            <person name="Stajich J.E."/>
            <person name="Kennedy P.G."/>
        </authorList>
    </citation>
    <scope>NUCLEOTIDE SEQUENCE</scope>
    <source>
        <strain evidence="2">MN1</strain>
    </source>
</reference>
<proteinExistence type="predicted"/>
<dbReference type="GeneID" id="64628966"/>
<keyword evidence="3" id="KW-1185">Reference proteome</keyword>
<dbReference type="EMBL" id="JABBWG010000425">
    <property type="protein sequence ID" value="KAG1793751.1"/>
    <property type="molecule type" value="Genomic_DNA"/>
</dbReference>
<name>A0A9P7EGG2_9AGAM</name>
<dbReference type="Proteomes" id="UP000807769">
    <property type="component" value="Unassembled WGS sequence"/>
</dbReference>
<evidence type="ECO:0000313" key="1">
    <source>
        <dbReference type="EMBL" id="KAG1793751.1"/>
    </source>
</evidence>
<accession>A0A9P7EGG2</accession>
<evidence type="ECO:0000313" key="2">
    <source>
        <dbReference type="EMBL" id="KAG1820980.1"/>
    </source>
</evidence>
<dbReference type="EMBL" id="JABBWG010000007">
    <property type="protein sequence ID" value="KAG1820980.1"/>
    <property type="molecule type" value="Genomic_DNA"/>
</dbReference>
<dbReference type="RefSeq" id="XP_041196047.1">
    <property type="nucleotide sequence ID" value="XM_041334949.1"/>
</dbReference>
<sequence>MYLLVGTLEQGLSLLWIAGFSTVHPHSTIFFLSQKSIVAVYLWCNFLSRLGTSAANCSQRNCSQLSLRPHLLSRSA</sequence>
<dbReference type="AlphaFoldDB" id="A0A9P7EGG2"/>
<comment type="caution">
    <text evidence="2">The sequence shown here is derived from an EMBL/GenBank/DDBJ whole genome shotgun (WGS) entry which is preliminary data.</text>
</comment>
<evidence type="ECO:0000313" key="3">
    <source>
        <dbReference type="Proteomes" id="UP000807769"/>
    </source>
</evidence>